<reference evidence="1" key="1">
    <citation type="submission" date="2014-11" db="EMBL/GenBank/DDBJ databases">
        <authorList>
            <person name="Amaro Gonzalez C."/>
        </authorList>
    </citation>
    <scope>NUCLEOTIDE SEQUENCE</scope>
</reference>
<proteinExistence type="predicted"/>
<dbReference type="AlphaFoldDB" id="A0A0E9U962"/>
<name>A0A0E9U962_ANGAN</name>
<dbReference type="EMBL" id="GBXM01046133">
    <property type="protein sequence ID" value="JAH62444.1"/>
    <property type="molecule type" value="Transcribed_RNA"/>
</dbReference>
<evidence type="ECO:0000313" key="1">
    <source>
        <dbReference type="EMBL" id="JAH62444.1"/>
    </source>
</evidence>
<accession>A0A0E9U962</accession>
<sequence>MAILSPNKISPTIPFTGMGSNLYMPVLLSVLQ</sequence>
<reference evidence="1" key="2">
    <citation type="journal article" date="2015" name="Fish Shellfish Immunol.">
        <title>Early steps in the European eel (Anguilla anguilla)-Vibrio vulnificus interaction in the gills: Role of the RtxA13 toxin.</title>
        <authorList>
            <person name="Callol A."/>
            <person name="Pajuelo D."/>
            <person name="Ebbesson L."/>
            <person name="Teles M."/>
            <person name="MacKenzie S."/>
            <person name="Amaro C."/>
        </authorList>
    </citation>
    <scope>NUCLEOTIDE SEQUENCE</scope>
</reference>
<protein>
    <submittedName>
        <fullName evidence="1">Uncharacterized protein</fullName>
    </submittedName>
</protein>
<organism evidence="1">
    <name type="scientific">Anguilla anguilla</name>
    <name type="common">European freshwater eel</name>
    <name type="synonym">Muraena anguilla</name>
    <dbReference type="NCBI Taxonomy" id="7936"/>
    <lineage>
        <taxon>Eukaryota</taxon>
        <taxon>Metazoa</taxon>
        <taxon>Chordata</taxon>
        <taxon>Craniata</taxon>
        <taxon>Vertebrata</taxon>
        <taxon>Euteleostomi</taxon>
        <taxon>Actinopterygii</taxon>
        <taxon>Neopterygii</taxon>
        <taxon>Teleostei</taxon>
        <taxon>Anguilliformes</taxon>
        <taxon>Anguillidae</taxon>
        <taxon>Anguilla</taxon>
    </lineage>
</organism>